<reference evidence="1" key="1">
    <citation type="submission" date="2019-04" db="EMBL/GenBank/DDBJ databases">
        <authorList>
            <consortium name="Science for Life Laboratories"/>
        </authorList>
    </citation>
    <scope>NUCLEOTIDE SEQUENCE</scope>
    <source>
        <strain evidence="1">MBLW1</strain>
    </source>
</reference>
<dbReference type="KEGG" id="tim:GMBLW1_31330"/>
<proteinExistence type="predicted"/>
<keyword evidence="2" id="KW-1185">Reference proteome</keyword>
<accession>A0A6C2YHD3</accession>
<protein>
    <recommendedName>
        <fullName evidence="3">Hint domain-containing protein</fullName>
    </recommendedName>
</protein>
<sequence>MADGTSKPIKQFIPGDAILRRDETDLNDPITVQVVEAVFEPSAIIFELRVAGQLIEPTAEHPFWVVDRGWTPVWDLTIGDCLTTMNGETVSVEGVHETDRRETVYNLRVAEFHTDAVGCDEWGFSVWAHHVNCVTIPTPTQPGQYALATKGPDGALTSVYKPGTQSEGIAHASSDAAKVAVESGGGMVTNLDAKKLQGAQANLVGDLRKAGATEHIGGHEVVNQ</sequence>
<dbReference type="Proteomes" id="UP000464378">
    <property type="component" value="Chromosome"/>
</dbReference>
<evidence type="ECO:0000313" key="2">
    <source>
        <dbReference type="Proteomes" id="UP000464378"/>
    </source>
</evidence>
<dbReference type="EMBL" id="LR586016">
    <property type="protein sequence ID" value="VIP00827.1"/>
    <property type="molecule type" value="Genomic_DNA"/>
</dbReference>
<dbReference type="InParanoid" id="A0A6C2YHD3"/>
<name>A0A6C2YHD3_9BACT</name>
<evidence type="ECO:0008006" key="3">
    <source>
        <dbReference type="Google" id="ProtNLM"/>
    </source>
</evidence>
<dbReference type="Pfam" id="PF07591">
    <property type="entry name" value="PT-HINT"/>
    <property type="match status" value="1"/>
</dbReference>
<gene>
    <name evidence="1" type="ORF">GMBLW1_31330</name>
</gene>
<dbReference type="AlphaFoldDB" id="A0A6C2YHD3"/>
<dbReference type="Gene3D" id="2.170.16.10">
    <property type="entry name" value="Hedgehog/Intein (Hint) domain"/>
    <property type="match status" value="1"/>
</dbReference>
<dbReference type="InterPro" id="IPR036844">
    <property type="entry name" value="Hint_dom_sf"/>
</dbReference>
<evidence type="ECO:0000313" key="1">
    <source>
        <dbReference type="EMBL" id="VIP00827.1"/>
    </source>
</evidence>
<dbReference type="SUPFAM" id="SSF51294">
    <property type="entry name" value="Hedgehog/intein (Hint) domain"/>
    <property type="match status" value="1"/>
</dbReference>
<organism evidence="1">
    <name type="scientific">Tuwongella immobilis</name>
    <dbReference type="NCBI Taxonomy" id="692036"/>
    <lineage>
        <taxon>Bacteria</taxon>
        <taxon>Pseudomonadati</taxon>
        <taxon>Planctomycetota</taxon>
        <taxon>Planctomycetia</taxon>
        <taxon>Gemmatales</taxon>
        <taxon>Gemmataceae</taxon>
        <taxon>Tuwongella</taxon>
    </lineage>
</organism>
<dbReference type="EMBL" id="LR593887">
    <property type="protein sequence ID" value="VTR97072.1"/>
    <property type="molecule type" value="Genomic_DNA"/>
</dbReference>